<keyword evidence="9" id="KW-1185">Reference proteome</keyword>
<dbReference type="InterPro" id="IPR054593">
    <property type="entry name" value="Beta-mannosidase-like_N2"/>
</dbReference>
<evidence type="ECO:0000256" key="4">
    <source>
        <dbReference type="ARBA" id="ARBA00022801"/>
    </source>
</evidence>
<dbReference type="Pfam" id="PF00703">
    <property type="entry name" value="Glyco_hydro_2"/>
    <property type="match status" value="1"/>
</dbReference>
<evidence type="ECO:0000256" key="5">
    <source>
        <dbReference type="ARBA" id="ARBA00023295"/>
    </source>
</evidence>
<dbReference type="InterPro" id="IPR006102">
    <property type="entry name" value="Ig-like_GH2"/>
</dbReference>
<comment type="catalytic activity">
    <reaction evidence="1">
        <text>Hydrolysis of terminal, non-reducing beta-D-mannose residues in beta-D-mannosides.</text>
        <dbReference type="EC" id="3.2.1.25"/>
    </reaction>
</comment>
<dbReference type="EC" id="3.2.1.25" evidence="3"/>
<proteinExistence type="inferred from homology"/>
<feature type="domain" description="Beta-mannosidase-like galactose-binding" evidence="7">
    <location>
        <begin position="11"/>
        <end position="184"/>
    </location>
</feature>
<dbReference type="InterPro" id="IPR008979">
    <property type="entry name" value="Galactose-bd-like_sf"/>
</dbReference>
<dbReference type="Gene3D" id="2.60.120.260">
    <property type="entry name" value="Galactose-binding domain-like"/>
    <property type="match status" value="1"/>
</dbReference>
<comment type="caution">
    <text evidence="8">The sequence shown here is derived from an EMBL/GenBank/DDBJ whole genome shotgun (WGS) entry which is preliminary data.</text>
</comment>
<evidence type="ECO:0000256" key="2">
    <source>
        <dbReference type="ARBA" id="ARBA00007401"/>
    </source>
</evidence>
<dbReference type="InterPro" id="IPR013783">
    <property type="entry name" value="Ig-like_fold"/>
</dbReference>
<dbReference type="GO" id="GO:0005975">
    <property type="term" value="P:carbohydrate metabolic process"/>
    <property type="evidence" value="ECO:0007669"/>
    <property type="project" value="InterPro"/>
</dbReference>
<protein>
    <recommendedName>
        <fullName evidence="3">beta-mannosidase</fullName>
        <ecNumber evidence="3">3.2.1.25</ecNumber>
    </recommendedName>
</protein>
<dbReference type="PANTHER" id="PTHR43730:SF1">
    <property type="entry name" value="BETA-MANNOSIDASE"/>
    <property type="match status" value="1"/>
</dbReference>
<dbReference type="InterPro" id="IPR050887">
    <property type="entry name" value="Beta-mannosidase_GH2"/>
</dbReference>
<sequence>MLTTHSLDGAWTLEVAEHDAEHPAPALPGTIPATVPGTVHTDLLAAGLIEDPYLGTNEPLTAWIGHTGWRYRRTLDWSPQGAERVDLVFDGLDTVATVELNGEVVARTANQHRSYRIDVTGRLSPGENELVVTFASAWRHAQELESALGPRPNAYPTPFNFIRKMAANFGWDWGPQLVTAGIWRGVRLESWSGARIASLRPTVGVDGADGTVSLELALEVGASFAGGTVSAEVAGVRVEVPASASGEVDTVVLRVPDAPRWWPRGYGDQPLHELVVELADATGQVLHSRGRRIGFRSVRLDTTEDEHGTAFTVVVNDTPVLVRGANWIPDDCFLPRVTPERYRQRIEQAVAANLNLLRVWGGGIYESEAFYDVCDELGVLTWQDFLFACAAYPEDEPLAGEVAAEARENVERLMSHPSLALLNGANENIWGWYDWGWQEELGDRSWGLGYYTELLPAVVDEVAPQVPYWPNSPYSGDPDRHPNDPRHANVHIWDVWNRRDHTGYEDWTPRFVSEFGFQGPPTWATLTQAVEAEPSSPESPAMLLHQKAVDGNAKLSRWLQGHLPEPRDMAEWHYLTQLNQARAITTAVERFRSMTPLCTGTILWQLNDCWPVTSWAMVDGYGRLKPLWHAVRRASEDRILVWRGSGAERRLVAVNDTATWWTAEVTVTRTGLGGEVLGELREQLEVPPRRAAELALAPMVAEVADPRTEVLVARAPGAAAAVGYHVPDPELALEPADVRVQASPWRDGQATLTLSSPRLVRSVVLLVDHLHPDAAAGDAAFDLLPGEEVRVVVRAPEPLELDDLAARGLVRTVNDLVVAARGV</sequence>
<dbReference type="SUPFAM" id="SSF49785">
    <property type="entry name" value="Galactose-binding domain-like"/>
    <property type="match status" value="1"/>
</dbReference>
<evidence type="ECO:0000313" key="9">
    <source>
        <dbReference type="Proteomes" id="UP000435304"/>
    </source>
</evidence>
<dbReference type="Gene3D" id="3.20.20.80">
    <property type="entry name" value="Glycosidases"/>
    <property type="match status" value="1"/>
</dbReference>
<comment type="similarity">
    <text evidence="2">Belongs to the glycosyl hydrolase 2 family.</text>
</comment>
<dbReference type="SUPFAM" id="SSF49303">
    <property type="entry name" value="beta-Galactosidase/glucuronidase domain"/>
    <property type="match status" value="2"/>
</dbReference>
<evidence type="ECO:0000313" key="8">
    <source>
        <dbReference type="EMBL" id="MVA76687.1"/>
    </source>
</evidence>
<dbReference type="Pfam" id="PF22666">
    <property type="entry name" value="Glyco_hydro_2_N2"/>
    <property type="match status" value="1"/>
</dbReference>
<keyword evidence="4 8" id="KW-0378">Hydrolase</keyword>
<dbReference type="PANTHER" id="PTHR43730">
    <property type="entry name" value="BETA-MANNOSIDASE"/>
    <property type="match status" value="1"/>
</dbReference>
<dbReference type="RefSeq" id="WP_156610315.1">
    <property type="nucleotide sequence ID" value="NZ_WPCU01000007.1"/>
</dbReference>
<reference evidence="8 9" key="1">
    <citation type="submission" date="2019-12" db="EMBL/GenBank/DDBJ databases">
        <title>Auraticoccus cholistani sp. nov., an actinomycete isolated from soil of Cholistan desert.</title>
        <authorList>
            <person name="Cheema M.T."/>
        </authorList>
    </citation>
    <scope>NUCLEOTIDE SEQUENCE [LARGE SCALE GENOMIC DNA]</scope>
    <source>
        <strain evidence="8 9">F435</strain>
    </source>
</reference>
<evidence type="ECO:0000259" key="7">
    <source>
        <dbReference type="Pfam" id="PF22666"/>
    </source>
</evidence>
<name>A0A6A9UYM2_9ACTN</name>
<dbReference type="InterPro" id="IPR036156">
    <property type="entry name" value="Beta-gal/glucu_dom_sf"/>
</dbReference>
<gene>
    <name evidence="8" type="ORF">GC722_11730</name>
</gene>
<dbReference type="Gene3D" id="2.60.40.10">
    <property type="entry name" value="Immunoglobulins"/>
    <property type="match status" value="2"/>
</dbReference>
<dbReference type="FunFam" id="3.20.20.80:FF:000050">
    <property type="entry name" value="Beta-mannosidase B"/>
    <property type="match status" value="1"/>
</dbReference>
<dbReference type="InterPro" id="IPR017853">
    <property type="entry name" value="GH"/>
</dbReference>
<evidence type="ECO:0000256" key="1">
    <source>
        <dbReference type="ARBA" id="ARBA00000829"/>
    </source>
</evidence>
<evidence type="ECO:0000256" key="3">
    <source>
        <dbReference type="ARBA" id="ARBA00012754"/>
    </source>
</evidence>
<dbReference type="EMBL" id="WPCU01000007">
    <property type="protein sequence ID" value="MVA76687.1"/>
    <property type="molecule type" value="Genomic_DNA"/>
</dbReference>
<evidence type="ECO:0000259" key="6">
    <source>
        <dbReference type="Pfam" id="PF00703"/>
    </source>
</evidence>
<organism evidence="8 9">
    <name type="scientific">Auraticoccus cholistanensis</name>
    <dbReference type="NCBI Taxonomy" id="2656650"/>
    <lineage>
        <taxon>Bacteria</taxon>
        <taxon>Bacillati</taxon>
        <taxon>Actinomycetota</taxon>
        <taxon>Actinomycetes</taxon>
        <taxon>Propionibacteriales</taxon>
        <taxon>Propionibacteriaceae</taxon>
        <taxon>Auraticoccus</taxon>
    </lineage>
</organism>
<keyword evidence="5" id="KW-0326">Glycosidase</keyword>
<dbReference type="GO" id="GO:0004567">
    <property type="term" value="F:beta-mannosidase activity"/>
    <property type="evidence" value="ECO:0007669"/>
    <property type="project" value="UniProtKB-EC"/>
</dbReference>
<dbReference type="AlphaFoldDB" id="A0A6A9UYM2"/>
<dbReference type="Proteomes" id="UP000435304">
    <property type="component" value="Unassembled WGS sequence"/>
</dbReference>
<accession>A0A6A9UYM2</accession>
<feature type="domain" description="Glycoside hydrolase family 2 immunoglobulin-like beta-sandwich" evidence="6">
    <location>
        <begin position="196"/>
        <end position="296"/>
    </location>
</feature>
<dbReference type="SUPFAM" id="SSF51445">
    <property type="entry name" value="(Trans)glycosidases"/>
    <property type="match status" value="1"/>
</dbReference>
<dbReference type="GO" id="GO:0006516">
    <property type="term" value="P:glycoprotein catabolic process"/>
    <property type="evidence" value="ECO:0007669"/>
    <property type="project" value="TreeGrafter"/>
</dbReference>